<protein>
    <recommendedName>
        <fullName evidence="4">Transmembrane protein 18</fullName>
    </recommendedName>
</protein>
<proteinExistence type="inferred from homology"/>
<evidence type="ECO:0000256" key="1">
    <source>
        <dbReference type="ARBA" id="ARBA00004126"/>
    </source>
</evidence>
<evidence type="ECO:0000256" key="10">
    <source>
        <dbReference type="ARBA" id="ARBA00023242"/>
    </source>
</evidence>
<dbReference type="GO" id="GO:0031965">
    <property type="term" value="C:nuclear membrane"/>
    <property type="evidence" value="ECO:0007669"/>
    <property type="project" value="UniProtKB-SubCell"/>
</dbReference>
<evidence type="ECO:0000256" key="7">
    <source>
        <dbReference type="ARBA" id="ARBA00023054"/>
    </source>
</evidence>
<keyword evidence="8" id="KW-0238">DNA-binding</keyword>
<comment type="similarity">
    <text evidence="3">Belongs to the TMEM18 family.</text>
</comment>
<dbReference type="PANTHER" id="PTHR22593">
    <property type="entry name" value="TRANSMEMBRANE PROTEIN 18"/>
    <property type="match status" value="1"/>
</dbReference>
<evidence type="ECO:0000256" key="3">
    <source>
        <dbReference type="ARBA" id="ARBA00009971"/>
    </source>
</evidence>
<evidence type="ECO:0000256" key="8">
    <source>
        <dbReference type="ARBA" id="ARBA00023125"/>
    </source>
</evidence>
<evidence type="ECO:0000313" key="12">
    <source>
        <dbReference type="Proteomes" id="UP000515163"/>
    </source>
</evidence>
<dbReference type="Proteomes" id="UP000515163">
    <property type="component" value="Unplaced"/>
</dbReference>
<keyword evidence="7" id="KW-0175">Coiled coil</keyword>
<feature type="transmembrane region" description="Helical" evidence="11">
    <location>
        <begin position="58"/>
        <end position="78"/>
    </location>
</feature>
<feature type="transmembrane region" description="Helical" evidence="11">
    <location>
        <begin position="98"/>
        <end position="122"/>
    </location>
</feature>
<keyword evidence="9 11" id="KW-0472">Membrane</keyword>
<evidence type="ECO:0000256" key="2">
    <source>
        <dbReference type="ARBA" id="ARBA00004127"/>
    </source>
</evidence>
<keyword evidence="12" id="KW-1185">Reference proteome</keyword>
<feature type="transmembrane region" description="Helical" evidence="11">
    <location>
        <begin position="34"/>
        <end position="51"/>
    </location>
</feature>
<accession>A0A6P8HPZ3</accession>
<organism evidence="12 13">
    <name type="scientific">Actinia tenebrosa</name>
    <name type="common">Australian red waratah sea anemone</name>
    <dbReference type="NCBI Taxonomy" id="6105"/>
    <lineage>
        <taxon>Eukaryota</taxon>
        <taxon>Metazoa</taxon>
        <taxon>Cnidaria</taxon>
        <taxon>Anthozoa</taxon>
        <taxon>Hexacorallia</taxon>
        <taxon>Actiniaria</taxon>
        <taxon>Actiniidae</taxon>
        <taxon>Actinia</taxon>
    </lineage>
</organism>
<dbReference type="Pfam" id="PF14770">
    <property type="entry name" value="TMEM18"/>
    <property type="match status" value="1"/>
</dbReference>
<dbReference type="RefSeq" id="XP_031554741.1">
    <property type="nucleotide sequence ID" value="XM_031698881.1"/>
</dbReference>
<evidence type="ECO:0000256" key="9">
    <source>
        <dbReference type="ARBA" id="ARBA00023136"/>
    </source>
</evidence>
<dbReference type="RefSeq" id="XP_031554740.1">
    <property type="nucleotide sequence ID" value="XM_031698880.1"/>
</dbReference>
<dbReference type="PANTHER" id="PTHR22593:SF2">
    <property type="entry name" value="TRANSMEMBRANE PROTEIN 18"/>
    <property type="match status" value="1"/>
</dbReference>
<name>A0A6P8HPZ3_ACTTE</name>
<keyword evidence="10" id="KW-0539">Nucleus</keyword>
<dbReference type="OrthoDB" id="411535at2759"/>
<evidence type="ECO:0000313" key="13">
    <source>
        <dbReference type="RefSeq" id="XP_031554740.1"/>
    </source>
</evidence>
<keyword evidence="5 11" id="KW-0812">Transmembrane</keyword>
<sequence>MNSTFLSDHLKLIATDQIKSFFDFYKAINWREPWLSGLLIFHFLTFVTVILTRKHLNIQAFLFLCLLSVVLASEKLNALGEKHWRWFSKEQYFDSHGLFITAVLSGPIMINCFIMMVVWLWTAGKMLIVVGRGRIKEKRKQMAETAEDKKKEN</sequence>
<dbReference type="GeneID" id="116291680"/>
<evidence type="ECO:0000256" key="11">
    <source>
        <dbReference type="SAM" id="Phobius"/>
    </source>
</evidence>
<keyword evidence="6 11" id="KW-1133">Transmembrane helix</keyword>
<comment type="subcellular location">
    <subcellularLocation>
        <location evidence="2">Endomembrane system</location>
        <topology evidence="2">Multi-pass membrane protein</topology>
    </subcellularLocation>
    <subcellularLocation>
        <location evidence="1">Nucleus membrane</location>
    </subcellularLocation>
</comment>
<evidence type="ECO:0000256" key="5">
    <source>
        <dbReference type="ARBA" id="ARBA00022692"/>
    </source>
</evidence>
<evidence type="ECO:0000256" key="4">
    <source>
        <dbReference type="ARBA" id="ARBA00014253"/>
    </source>
</evidence>
<dbReference type="GO" id="GO:0003677">
    <property type="term" value="F:DNA binding"/>
    <property type="evidence" value="ECO:0007669"/>
    <property type="project" value="UniProtKB-KW"/>
</dbReference>
<dbReference type="AlphaFoldDB" id="A0A6P8HPZ3"/>
<evidence type="ECO:0000313" key="14">
    <source>
        <dbReference type="RefSeq" id="XP_031554741.1"/>
    </source>
</evidence>
<evidence type="ECO:0000256" key="6">
    <source>
        <dbReference type="ARBA" id="ARBA00022989"/>
    </source>
</evidence>
<dbReference type="KEGG" id="aten:116291680"/>
<dbReference type="InterPro" id="IPR026721">
    <property type="entry name" value="TMEM18"/>
</dbReference>
<reference evidence="13 14" key="1">
    <citation type="submission" date="2025-04" db="UniProtKB">
        <authorList>
            <consortium name="RefSeq"/>
        </authorList>
    </citation>
    <scope>IDENTIFICATION</scope>
    <source>
        <tissue evidence="13 14">Tentacle</tissue>
    </source>
</reference>
<gene>
    <name evidence="13 14" type="primary">LOC116291680</name>
</gene>